<feature type="region of interest" description="Disordered" evidence="2">
    <location>
        <begin position="1"/>
        <end position="26"/>
    </location>
</feature>
<dbReference type="EMBL" id="UINC01072637">
    <property type="protein sequence ID" value="SVC08419.1"/>
    <property type="molecule type" value="Genomic_DNA"/>
</dbReference>
<protein>
    <recommendedName>
        <fullName evidence="3">Tyr recombinase domain-containing protein</fullName>
    </recommendedName>
</protein>
<dbReference type="GO" id="GO:0015074">
    <property type="term" value="P:DNA integration"/>
    <property type="evidence" value="ECO:0007669"/>
    <property type="project" value="InterPro"/>
</dbReference>
<reference evidence="4" key="1">
    <citation type="submission" date="2018-05" db="EMBL/GenBank/DDBJ databases">
        <authorList>
            <person name="Lanie J.A."/>
            <person name="Ng W.-L."/>
            <person name="Kazmierczak K.M."/>
            <person name="Andrzejewski T.M."/>
            <person name="Davidsen T.M."/>
            <person name="Wayne K.J."/>
            <person name="Tettelin H."/>
            <person name="Glass J.I."/>
            <person name="Rusch D."/>
            <person name="Podicherti R."/>
            <person name="Tsui H.-C.T."/>
            <person name="Winkler M.E."/>
        </authorList>
    </citation>
    <scope>NUCLEOTIDE SEQUENCE</scope>
</reference>
<proteinExistence type="predicted"/>
<evidence type="ECO:0000313" key="4">
    <source>
        <dbReference type="EMBL" id="SVC08419.1"/>
    </source>
</evidence>
<name>A0A382J9Y4_9ZZZZ</name>
<evidence type="ECO:0000256" key="2">
    <source>
        <dbReference type="SAM" id="MobiDB-lite"/>
    </source>
</evidence>
<dbReference type="SUPFAM" id="SSF56349">
    <property type="entry name" value="DNA breaking-rejoining enzymes"/>
    <property type="match status" value="1"/>
</dbReference>
<dbReference type="AlphaFoldDB" id="A0A382J9Y4"/>
<dbReference type="PROSITE" id="PS51898">
    <property type="entry name" value="TYR_RECOMBINASE"/>
    <property type="match status" value="1"/>
</dbReference>
<keyword evidence="1" id="KW-0233">DNA recombination</keyword>
<dbReference type="GO" id="GO:0006310">
    <property type="term" value="P:DNA recombination"/>
    <property type="evidence" value="ECO:0007669"/>
    <property type="project" value="UniProtKB-KW"/>
</dbReference>
<evidence type="ECO:0000256" key="1">
    <source>
        <dbReference type="ARBA" id="ARBA00023172"/>
    </source>
</evidence>
<sequence length="106" mass="11490">MGIPSSQTSFVFAHPDGTPRAPSTVTQQFRRIASRAGLSGVRLHDLRHTHASLMLQQGTDIKTINTRLGHSSVAFTMDTYAHLLPGMQKAAMEKLVEAFAVTGQNS</sequence>
<dbReference type="Gene3D" id="1.10.443.10">
    <property type="entry name" value="Intergrase catalytic core"/>
    <property type="match status" value="1"/>
</dbReference>
<dbReference type="PANTHER" id="PTHR30349">
    <property type="entry name" value="PHAGE INTEGRASE-RELATED"/>
    <property type="match status" value="1"/>
</dbReference>
<dbReference type="InterPro" id="IPR011010">
    <property type="entry name" value="DNA_brk_join_enz"/>
</dbReference>
<dbReference type="InterPro" id="IPR050090">
    <property type="entry name" value="Tyrosine_recombinase_XerCD"/>
</dbReference>
<dbReference type="InterPro" id="IPR013762">
    <property type="entry name" value="Integrase-like_cat_sf"/>
</dbReference>
<dbReference type="PANTHER" id="PTHR30349:SF64">
    <property type="entry name" value="PROPHAGE INTEGRASE INTD-RELATED"/>
    <property type="match status" value="1"/>
</dbReference>
<dbReference type="Pfam" id="PF00589">
    <property type="entry name" value="Phage_integrase"/>
    <property type="match status" value="1"/>
</dbReference>
<feature type="domain" description="Tyr recombinase" evidence="3">
    <location>
        <begin position="1"/>
        <end position="93"/>
    </location>
</feature>
<gene>
    <name evidence="4" type="ORF">METZ01_LOCUS261273</name>
</gene>
<dbReference type="GO" id="GO:0003677">
    <property type="term" value="F:DNA binding"/>
    <property type="evidence" value="ECO:0007669"/>
    <property type="project" value="InterPro"/>
</dbReference>
<feature type="compositionally biased region" description="Polar residues" evidence="2">
    <location>
        <begin position="1"/>
        <end position="10"/>
    </location>
</feature>
<organism evidence="4">
    <name type="scientific">marine metagenome</name>
    <dbReference type="NCBI Taxonomy" id="408172"/>
    <lineage>
        <taxon>unclassified sequences</taxon>
        <taxon>metagenomes</taxon>
        <taxon>ecological metagenomes</taxon>
    </lineage>
</organism>
<evidence type="ECO:0000259" key="3">
    <source>
        <dbReference type="PROSITE" id="PS51898"/>
    </source>
</evidence>
<dbReference type="InterPro" id="IPR002104">
    <property type="entry name" value="Integrase_catalytic"/>
</dbReference>
<accession>A0A382J9Y4</accession>
<dbReference type="CDD" id="cd01189">
    <property type="entry name" value="INT_ICEBs1_C_like"/>
    <property type="match status" value="1"/>
</dbReference>